<feature type="chain" id="PRO_5045149593" evidence="2">
    <location>
        <begin position="22"/>
        <end position="548"/>
    </location>
</feature>
<feature type="compositionally biased region" description="Low complexity" evidence="1">
    <location>
        <begin position="212"/>
        <end position="224"/>
    </location>
</feature>
<dbReference type="Proteomes" id="UP001649230">
    <property type="component" value="Chromosome"/>
</dbReference>
<evidence type="ECO:0000313" key="5">
    <source>
        <dbReference type="Proteomes" id="UP001649230"/>
    </source>
</evidence>
<evidence type="ECO:0000256" key="2">
    <source>
        <dbReference type="SAM" id="SignalP"/>
    </source>
</evidence>
<feature type="domain" description="SLH" evidence="3">
    <location>
        <begin position="40"/>
        <end position="103"/>
    </location>
</feature>
<dbReference type="PROSITE" id="PS51272">
    <property type="entry name" value="SLH"/>
    <property type="match status" value="2"/>
</dbReference>
<dbReference type="EMBL" id="CP090978">
    <property type="protein sequence ID" value="UJF32984.1"/>
    <property type="molecule type" value="Genomic_DNA"/>
</dbReference>
<accession>A0ABY3SG26</accession>
<dbReference type="RefSeq" id="WP_235119327.1">
    <property type="nucleotide sequence ID" value="NZ_CP090978.1"/>
</dbReference>
<proteinExistence type="predicted"/>
<feature type="region of interest" description="Disordered" evidence="1">
    <location>
        <begin position="205"/>
        <end position="231"/>
    </location>
</feature>
<gene>
    <name evidence="4" type="ORF">L0M14_25970</name>
</gene>
<evidence type="ECO:0000313" key="4">
    <source>
        <dbReference type="EMBL" id="UJF32984.1"/>
    </source>
</evidence>
<name>A0ABY3SG26_9BACL</name>
<sequence length="548" mass="56579">MKKTLSLLAASTMAFSFFATSALVGPQGTASAAEAAVKTSASFTDLQDIDAGLKAKIDAMLEAKIFEGVSEDSFGIHENMTRAQFAKVATLIFGIEVDHTVKVSSFADVHADDPANGWAIPYIEAAKKAGLIDGITDTTFAPGDQVTTGQLDTILLKGLGKKVSMTESPWYADAVKQATGLGIHPAGKAGDTAADRSDLVTSSYATNEQIKPTTPETPAAEQTPVSVKSAQASSDNKKITVTLDGEVDTTKATLALTKGTASVQTTVAWASDKKSATLTADSALDAGDYTVTLGGLDASQVKTAAASFTVAASSTSTSTGSTTYTTKTYELANVLDSGLTDAATGLNGLETQVNAENPTVSKFAKEIEINVTSGGDAVAVPGLVETITSTDPSVVAVGVTADHHGYAIGKKAGTATLNILFKAINGDIKTMQANVTVKSDSVAGKTMEVGNTSYEASSSTFNAYEAMDLKIVDNYGIEYEKDEIQKYNFALATLFITNHVEGDKDAGATGTVEVAQDGTVTITGNVTSFELTSVLPSGAEATTYVTVK</sequence>
<evidence type="ECO:0000259" key="3">
    <source>
        <dbReference type="PROSITE" id="PS51272"/>
    </source>
</evidence>
<organism evidence="4 5">
    <name type="scientific">Paenibacillus hexagrammi</name>
    <dbReference type="NCBI Taxonomy" id="2908839"/>
    <lineage>
        <taxon>Bacteria</taxon>
        <taxon>Bacillati</taxon>
        <taxon>Bacillota</taxon>
        <taxon>Bacilli</taxon>
        <taxon>Bacillales</taxon>
        <taxon>Paenibacillaceae</taxon>
        <taxon>Paenibacillus</taxon>
    </lineage>
</organism>
<feature type="domain" description="SLH" evidence="3">
    <location>
        <begin position="106"/>
        <end position="169"/>
    </location>
</feature>
<evidence type="ECO:0000256" key="1">
    <source>
        <dbReference type="SAM" id="MobiDB-lite"/>
    </source>
</evidence>
<reference evidence="4 5" key="1">
    <citation type="journal article" date="2024" name="Int. J. Syst. Evol. Microbiol.">
        <title>Paenibacillus hexagrammi sp. nov., a novel bacterium isolated from the gut content of Hexagrammos agrammus.</title>
        <authorList>
            <person name="Jung H.K."/>
            <person name="Kim D.G."/>
            <person name="Zin H."/>
            <person name="Park J."/>
            <person name="Jung H."/>
            <person name="Kim Y.O."/>
            <person name="Kong H.J."/>
            <person name="Kim J.W."/>
            <person name="Kim Y.S."/>
        </authorList>
    </citation>
    <scope>NUCLEOTIDE SEQUENCE [LARGE SCALE GENOMIC DNA]</scope>
    <source>
        <strain evidence="4 5">YPD9-1</strain>
    </source>
</reference>
<dbReference type="Pfam" id="PF00395">
    <property type="entry name" value="SLH"/>
    <property type="match status" value="2"/>
</dbReference>
<keyword evidence="5" id="KW-1185">Reference proteome</keyword>
<feature type="signal peptide" evidence="2">
    <location>
        <begin position="1"/>
        <end position="21"/>
    </location>
</feature>
<protein>
    <submittedName>
        <fullName evidence="4">S-layer homology domain-containing protein</fullName>
    </submittedName>
</protein>
<keyword evidence="2" id="KW-0732">Signal</keyword>
<dbReference type="InterPro" id="IPR001119">
    <property type="entry name" value="SLH_dom"/>
</dbReference>